<feature type="domain" description="DDE-1" evidence="1">
    <location>
        <begin position="22"/>
        <end position="117"/>
    </location>
</feature>
<evidence type="ECO:0000313" key="3">
    <source>
        <dbReference type="Proteomes" id="UP001235939"/>
    </source>
</evidence>
<reference evidence="2 3" key="1">
    <citation type="submission" date="2022-01" db="EMBL/GenBank/DDBJ databases">
        <title>A chromosomal length assembly of Cordylochernes scorpioides.</title>
        <authorList>
            <person name="Zeh D."/>
            <person name="Zeh J."/>
        </authorList>
    </citation>
    <scope>NUCLEOTIDE SEQUENCE [LARGE SCALE GENOMIC DNA]</scope>
    <source>
        <strain evidence="2">IN4F17</strain>
        <tissue evidence="2">Whole Body</tissue>
    </source>
</reference>
<protein>
    <recommendedName>
        <fullName evidence="1">DDE-1 domain-containing protein</fullName>
    </recommendedName>
</protein>
<evidence type="ECO:0000259" key="1">
    <source>
        <dbReference type="Pfam" id="PF03184"/>
    </source>
</evidence>
<organism evidence="2 3">
    <name type="scientific">Cordylochernes scorpioides</name>
    <dbReference type="NCBI Taxonomy" id="51811"/>
    <lineage>
        <taxon>Eukaryota</taxon>
        <taxon>Metazoa</taxon>
        <taxon>Ecdysozoa</taxon>
        <taxon>Arthropoda</taxon>
        <taxon>Chelicerata</taxon>
        <taxon>Arachnida</taxon>
        <taxon>Pseudoscorpiones</taxon>
        <taxon>Cheliferoidea</taxon>
        <taxon>Chernetidae</taxon>
        <taxon>Cordylochernes</taxon>
    </lineage>
</organism>
<evidence type="ECO:0000313" key="2">
    <source>
        <dbReference type="EMBL" id="UYV64994.1"/>
    </source>
</evidence>
<keyword evidence="3" id="KW-1185">Reference proteome</keyword>
<dbReference type="Pfam" id="PF03184">
    <property type="entry name" value="DDE_1"/>
    <property type="match status" value="1"/>
</dbReference>
<dbReference type="Proteomes" id="UP001235939">
    <property type="component" value="Chromosome 03"/>
</dbReference>
<accession>A0ABY6K820</accession>
<gene>
    <name evidence="2" type="ORF">LAZ67_3002686</name>
</gene>
<proteinExistence type="predicted"/>
<dbReference type="PANTHER" id="PTHR19303:SF73">
    <property type="entry name" value="PROTEIN PDC2"/>
    <property type="match status" value="1"/>
</dbReference>
<dbReference type="PANTHER" id="PTHR19303">
    <property type="entry name" value="TRANSPOSON"/>
    <property type="match status" value="1"/>
</dbReference>
<name>A0ABY6K820_9ARAC</name>
<dbReference type="EMBL" id="CP092865">
    <property type="protein sequence ID" value="UYV64994.1"/>
    <property type="molecule type" value="Genomic_DNA"/>
</dbReference>
<dbReference type="InterPro" id="IPR050863">
    <property type="entry name" value="CenT-Element_Derived"/>
</dbReference>
<sequence>MPTKSLVAKNEMSAPGYKASISRITAMVCGNINGTRRLPLLIIGRFANPRNKKNCLFLPVIYKKQNNSWMDTNIFIEWYDTVFIPEVKKNHIETGKSGNVLLLIDNAPSHPLNMSMERENGKF</sequence>
<dbReference type="InterPro" id="IPR004875">
    <property type="entry name" value="DDE_SF_endonuclease_dom"/>
</dbReference>